<evidence type="ECO:0000256" key="2">
    <source>
        <dbReference type="ARBA" id="ARBA00022741"/>
    </source>
</evidence>
<dbReference type="WBParaSite" id="EgrG_000377100">
    <property type="protein sequence ID" value="EgrG_000377100"/>
    <property type="gene ID" value="EgrG_000377100"/>
</dbReference>
<evidence type="ECO:0000256" key="1">
    <source>
        <dbReference type="ARBA" id="ARBA00022598"/>
    </source>
</evidence>
<reference evidence="5 6" key="1">
    <citation type="journal article" date="2013" name="Nature">
        <title>The genomes of four tapeworm species reveal adaptations to parasitism.</title>
        <authorList>
            <person name="Tsai I.J."/>
            <person name="Zarowiecki M."/>
            <person name="Holroyd N."/>
            <person name="Garciarrubio A."/>
            <person name="Sanchez-Flores A."/>
            <person name="Brooks K.L."/>
            <person name="Tracey A."/>
            <person name="Bobes R.J."/>
            <person name="Fragoso G."/>
            <person name="Sciutto E."/>
            <person name="Aslett M."/>
            <person name="Beasley H."/>
            <person name="Bennett H.M."/>
            <person name="Cai J."/>
            <person name="Camicia F."/>
            <person name="Clark R."/>
            <person name="Cucher M."/>
            <person name="De Silva N."/>
            <person name="Day T.A."/>
            <person name="Deplazes P."/>
            <person name="Estrada K."/>
            <person name="Fernandez C."/>
            <person name="Holland P.W."/>
            <person name="Hou J."/>
            <person name="Hu S."/>
            <person name="Huckvale T."/>
            <person name="Hung S.S."/>
            <person name="Kamenetzky L."/>
            <person name="Keane J.A."/>
            <person name="Kiss F."/>
            <person name="Koziol U."/>
            <person name="Lambert O."/>
            <person name="Liu K."/>
            <person name="Luo X."/>
            <person name="Luo Y."/>
            <person name="Macchiaroli N."/>
            <person name="Nichol S."/>
            <person name="Paps J."/>
            <person name="Parkinson J."/>
            <person name="Pouchkina-Stantcheva N."/>
            <person name="Riddiford N."/>
            <person name="Rosenzvit M."/>
            <person name="Salinas G."/>
            <person name="Wasmuth J.D."/>
            <person name="Zamanian M."/>
            <person name="Zheng Y."/>
            <person name="Cai X."/>
            <person name="Soberon X."/>
            <person name="Olson P.D."/>
            <person name="Laclette J.P."/>
            <person name="Brehm K."/>
            <person name="Berriman M."/>
            <person name="Garciarrubio A."/>
            <person name="Bobes R.J."/>
            <person name="Fragoso G."/>
            <person name="Sanchez-Flores A."/>
            <person name="Estrada K."/>
            <person name="Cevallos M.A."/>
            <person name="Morett E."/>
            <person name="Gonzalez V."/>
            <person name="Portillo T."/>
            <person name="Ochoa-Leyva A."/>
            <person name="Jose M.V."/>
            <person name="Sciutto E."/>
            <person name="Landa A."/>
            <person name="Jimenez L."/>
            <person name="Valdes V."/>
            <person name="Carrero J.C."/>
            <person name="Larralde C."/>
            <person name="Morales-Montor J."/>
            <person name="Limon-Lason J."/>
            <person name="Soberon X."/>
            <person name="Laclette J.P."/>
        </authorList>
    </citation>
    <scope>NUCLEOTIDE SEQUENCE [LARGE SCALE GENOMIC DNA]</scope>
</reference>
<reference evidence="7" key="3">
    <citation type="submission" date="2020-10" db="UniProtKB">
        <authorList>
            <consortium name="WormBaseParasite"/>
        </authorList>
    </citation>
    <scope>IDENTIFICATION</scope>
</reference>
<accession>A0A068X2C5</accession>
<dbReference type="GO" id="GO:0015631">
    <property type="term" value="F:tubulin binding"/>
    <property type="evidence" value="ECO:0007669"/>
    <property type="project" value="TreeGrafter"/>
</dbReference>
<keyword evidence="3" id="KW-0067">ATP-binding</keyword>
<dbReference type="Pfam" id="PF03133">
    <property type="entry name" value="TTL"/>
    <property type="match status" value="1"/>
</dbReference>
<evidence type="ECO:0000313" key="7">
    <source>
        <dbReference type="WBParaSite" id="EgrG_000377100"/>
    </source>
</evidence>
<dbReference type="OrthoDB" id="6229338at2759"/>
<dbReference type="InterPro" id="IPR004344">
    <property type="entry name" value="TTL/TTLL_fam"/>
</dbReference>
<feature type="region of interest" description="Disordered" evidence="4">
    <location>
        <begin position="695"/>
        <end position="725"/>
    </location>
</feature>
<dbReference type="PANTHER" id="PTHR12241">
    <property type="entry name" value="TUBULIN POLYGLUTAMYLASE"/>
    <property type="match status" value="1"/>
</dbReference>
<evidence type="ECO:0000313" key="6">
    <source>
        <dbReference type="Proteomes" id="UP000492820"/>
    </source>
</evidence>
<dbReference type="SUPFAM" id="SSF56059">
    <property type="entry name" value="Glutathione synthetase ATP-binding domain-like"/>
    <property type="match status" value="1"/>
</dbReference>
<evidence type="ECO:0000256" key="3">
    <source>
        <dbReference type="ARBA" id="ARBA00022840"/>
    </source>
</evidence>
<dbReference type="Proteomes" id="UP000492820">
    <property type="component" value="Unassembled WGS sequence"/>
</dbReference>
<dbReference type="Gene3D" id="3.30.470.20">
    <property type="entry name" value="ATP-grasp fold, B domain"/>
    <property type="match status" value="1"/>
</dbReference>
<keyword evidence="1" id="KW-0436">Ligase</keyword>
<dbReference type="GO" id="GO:0070740">
    <property type="term" value="F:tubulin-glutamic acid ligase activity"/>
    <property type="evidence" value="ECO:0007669"/>
    <property type="project" value="TreeGrafter"/>
</dbReference>
<dbReference type="AlphaFoldDB" id="A0A068X2C5"/>
<dbReference type="PROSITE" id="PS51221">
    <property type="entry name" value="TTL"/>
    <property type="match status" value="1"/>
</dbReference>
<feature type="compositionally biased region" description="Basic and acidic residues" evidence="4">
    <location>
        <begin position="710"/>
        <end position="720"/>
    </location>
</feature>
<name>A0A068X2C5_ECHGR</name>
<evidence type="ECO:0000256" key="4">
    <source>
        <dbReference type="SAM" id="MobiDB-lite"/>
    </source>
</evidence>
<sequence>MLSGPKPRQAHYTTFKPLLAYKPTDFRRYIIEKRMRTLREYSLFTKRSIRVQHRESVQRCALSVGTHFAGSNIDALRLAIQDLGFNEVTEEQDRDITWNAAYFFKKDRSRSGCINKFPGIHCLLTKISLFKCLEFQRRYFPEAYDFYPPTWFLPHQYDEWASYTTQYKTGTVTYIVKPSGGTQGKGIYLVQSPKEYCKEQMNARENGPQSDNKTVMDPIICLGADSMGFLAAKEVVQQYEDNPVLVSGFKADLRIYVVLESIKPLRIHVYRDGLVRLASQRYHTPDPMNMRNSKMHLTNYSINKFPDSVDPGTSSQMESPMIGLTTTSIRGGSHSDAECLDPTCVETKTNWQCKHRLHYFIQSGRFETGSNLTPTTFWAKVDELIFGFDLLLVEPDCRPVLLEVNSSPSLRIDCMRPLVRYPSVAARQGLSPNIVVNSPKYSAFFRSRVDEAVKLGLLKATLLLMGSRIIHQRLLRYSPEKAKAFLEACGYKTPLSARTENNKKSTADTTKKESKVDKLLSPARLPAQSGRITQRGAMGCSGSNRWMSSRISQIYCRPRAREDRWSERKKKHLSPPLVSTKASVTMPTTSTMVATVAKTSTSIPSLTAPVWPPLRCPSIHTASGRQRQSEKLSEHFLSQPLSRACRKARNRLHCIYAEDEIYPTSTGIFAEDDRECGLNASNNEKVQFPQTFPTFAPTEVRKPSPLTSETMEKLSLDEKQPLQGDFKSNESASLEYAQPSPPTANSVAHLRIVDRLAEIFIHILSIRRPQCSHQKPPEIVDDVGQRSHANRPRPGNKLSFVIYVDPNGKTVSSHFTTANNGSTEAQGIVDVPIPRMDFTSFRMFTQRCKLKSVGISIREVDVLYMKHRLHWFRVFEPDTPSADTGLSFPAFVELCSIIAQKYFANPSNFGDSYDPVKEADQAEPTAERHRRAFTAFVEHCMNALKLPSTQLPSPRTTSVTPKSLH</sequence>
<proteinExistence type="predicted"/>
<dbReference type="GO" id="GO:0036064">
    <property type="term" value="C:ciliary basal body"/>
    <property type="evidence" value="ECO:0007669"/>
    <property type="project" value="TreeGrafter"/>
</dbReference>
<organism evidence="5">
    <name type="scientific">Echinococcus granulosus</name>
    <name type="common">Hydatid tapeworm</name>
    <dbReference type="NCBI Taxonomy" id="6210"/>
    <lineage>
        <taxon>Eukaryota</taxon>
        <taxon>Metazoa</taxon>
        <taxon>Spiralia</taxon>
        <taxon>Lophotrochozoa</taxon>
        <taxon>Platyhelminthes</taxon>
        <taxon>Cestoda</taxon>
        <taxon>Eucestoda</taxon>
        <taxon>Cyclophyllidea</taxon>
        <taxon>Taeniidae</taxon>
        <taxon>Echinococcus</taxon>
        <taxon>Echinococcus granulosus group</taxon>
    </lineage>
</organism>
<evidence type="ECO:0000313" key="5">
    <source>
        <dbReference type="EMBL" id="CDS24059.1"/>
    </source>
</evidence>
<dbReference type="GO" id="GO:0005524">
    <property type="term" value="F:ATP binding"/>
    <property type="evidence" value="ECO:0007669"/>
    <property type="project" value="UniProtKB-KW"/>
</dbReference>
<reference evidence="5" key="2">
    <citation type="submission" date="2014-06" db="EMBL/GenBank/DDBJ databases">
        <authorList>
            <person name="Aslett M."/>
        </authorList>
    </citation>
    <scope>NUCLEOTIDE SEQUENCE</scope>
</reference>
<dbReference type="GO" id="GO:0000226">
    <property type="term" value="P:microtubule cytoskeleton organization"/>
    <property type="evidence" value="ECO:0007669"/>
    <property type="project" value="TreeGrafter"/>
</dbReference>
<dbReference type="PANTHER" id="PTHR12241:SF154">
    <property type="entry name" value="TUBULIN POLYGLUTAMYLASE TTLL11"/>
    <property type="match status" value="1"/>
</dbReference>
<dbReference type="EMBL" id="LK028597">
    <property type="protein sequence ID" value="CDS24059.1"/>
    <property type="molecule type" value="Genomic_DNA"/>
</dbReference>
<gene>
    <name evidence="5" type="ORF">EgrG_000377100</name>
</gene>
<keyword evidence="2" id="KW-0547">Nucleotide-binding</keyword>
<protein>
    <submittedName>
        <fullName evidence="5 7">Tubulin polyglutamylase TTLL11</fullName>
    </submittedName>
</protein>